<feature type="signal peptide" evidence="1">
    <location>
        <begin position="1"/>
        <end position="20"/>
    </location>
</feature>
<keyword evidence="3" id="KW-1185">Reference proteome</keyword>
<gene>
    <name evidence="2" type="ORF">DEVEQU_01924</name>
</gene>
<sequence>MKQCAVLLTILLGTTGLAHGQDLDEQINAFIGAEGFERQDLLAIETGLANEWLDRTAIAPGGAVGPLEKAAMIATSAIDSVRTRTAISYGELQVEEDGAPMPVSFIEVRHYNLGQLIRAETIEAYGEGDVADEAAFGLGQHMAWRFVFQPIMGNTAMLVDASRRVISDKEATKDRCNDRPCLDTAALFDDIAQWDDIAGTLPIWPDLYPADMGGVATPAHAIAELAVLGYWANAEAGTYAWTGGEHPEAAQGIAPYRFIGIDRNLGQEDGIDTVWQETALNDDAIASIAFRRIDVAGTVYYLRTATPRPGY</sequence>
<evidence type="ECO:0000313" key="2">
    <source>
        <dbReference type="EMBL" id="VDS04784.1"/>
    </source>
</evidence>
<accession>A0A3S4ELM2</accession>
<dbReference type="AlphaFoldDB" id="A0A3S4ELM2"/>
<reference evidence="2 3" key="1">
    <citation type="submission" date="2018-12" db="EMBL/GenBank/DDBJ databases">
        <authorList>
            <person name="Criscuolo A."/>
        </authorList>
    </citation>
    <scope>NUCLEOTIDE SEQUENCE [LARGE SCALE GENOMIC DNA]</scope>
    <source>
        <strain evidence="2">ACIP1116281</strain>
    </source>
</reference>
<keyword evidence="1" id="KW-0732">Signal</keyword>
<name>A0A3S4ELM2_9HYPH</name>
<dbReference type="RefSeq" id="WP_126150334.1">
    <property type="nucleotide sequence ID" value="NZ_JBHTMH010000001.1"/>
</dbReference>
<evidence type="ECO:0000313" key="3">
    <source>
        <dbReference type="Proteomes" id="UP000268844"/>
    </source>
</evidence>
<organism evidence="2 3">
    <name type="scientific">Devosia equisanguinis</name>
    <dbReference type="NCBI Taxonomy" id="2490941"/>
    <lineage>
        <taxon>Bacteria</taxon>
        <taxon>Pseudomonadati</taxon>
        <taxon>Pseudomonadota</taxon>
        <taxon>Alphaproteobacteria</taxon>
        <taxon>Hyphomicrobiales</taxon>
        <taxon>Devosiaceae</taxon>
        <taxon>Devosia</taxon>
    </lineage>
</organism>
<protein>
    <recommendedName>
        <fullName evidence="4">Nuclear transport factor 2 family protein</fullName>
    </recommendedName>
</protein>
<dbReference type="EMBL" id="UZWD01000025">
    <property type="protein sequence ID" value="VDS04784.1"/>
    <property type="molecule type" value="Genomic_DNA"/>
</dbReference>
<dbReference type="OrthoDB" id="964913at2"/>
<evidence type="ECO:0008006" key="4">
    <source>
        <dbReference type="Google" id="ProtNLM"/>
    </source>
</evidence>
<proteinExistence type="predicted"/>
<evidence type="ECO:0000256" key="1">
    <source>
        <dbReference type="SAM" id="SignalP"/>
    </source>
</evidence>
<feature type="chain" id="PRO_5018757622" description="Nuclear transport factor 2 family protein" evidence="1">
    <location>
        <begin position="21"/>
        <end position="311"/>
    </location>
</feature>
<dbReference type="Proteomes" id="UP000268844">
    <property type="component" value="Unassembled WGS sequence"/>
</dbReference>